<protein>
    <submittedName>
        <fullName evidence="2">PQQ-binding-like beta-propeller repeat protein</fullName>
    </submittedName>
</protein>
<reference evidence="2" key="1">
    <citation type="submission" date="2022-10" db="EMBL/GenBank/DDBJ databases">
        <authorList>
            <person name="Kim H.S."/>
            <person name="Kim J.-S."/>
            <person name="Suh M.K."/>
            <person name="Eom M.K."/>
            <person name="Lee J.-S."/>
        </authorList>
    </citation>
    <scope>NUCLEOTIDE SEQUENCE</scope>
    <source>
        <strain evidence="2">LIP-5</strain>
    </source>
</reference>
<dbReference type="SUPFAM" id="SSF50969">
    <property type="entry name" value="YVTN repeat-like/Quinoprotein amine dehydrogenase"/>
    <property type="match status" value="1"/>
</dbReference>
<dbReference type="EMBL" id="JAOTPL010000012">
    <property type="protein sequence ID" value="MCU7694726.1"/>
    <property type="molecule type" value="Genomic_DNA"/>
</dbReference>
<sequence>MFRSLLIPALLLITISIQAQQKLLNTAHQNTGSNFRTNSEVVAKTYSLPERIHSFHIDSTTNMATLQLRDLTKNGKNLKNKGSIALVDLGTNTIKWNRPFDYASNGFAQYGKHYIQSSPGKSIIIDAENGTDAWIMPNEIYYAHPVQDIALGYKYRALANVASDRLEGIDISNGKVLWKREIKKDYSWNEIKNLNDSTLLIVSSGLHTINLKDGTGWDYDASTGRNDYKKMIAANAAGIALGVLTGTYMVSTGSDIVKDLVSNLLKDDSAYYLASRHEIVSIDSTGNKRWQKPLAKEFASKSELFLKGNDLIMVNRGYAYYNDNLVDYGMPFIAVFDKSNGNQKYLVETGRKKQMINSYMLNKDSSEIFLVMDNKLSRYSLNDGKLINEQPFDGKKYGEPSYLIADNAYLKPQADLEPVATHFKDQHILFTKKDKVLLLDNALNIIDEIDSKDIYFTLAKNKNYSLLIRDHNVLIVDAQHKVLGELKISPDAKTVNNKVYDAQDNKLLEIDLQEFAPAM</sequence>
<dbReference type="AlphaFoldDB" id="A0AAE3IQU8"/>
<dbReference type="PANTHER" id="PTHR34512">
    <property type="entry name" value="CELL SURFACE PROTEIN"/>
    <property type="match status" value="1"/>
</dbReference>
<comment type="caution">
    <text evidence="2">The sequence shown here is derived from an EMBL/GenBank/DDBJ whole genome shotgun (WGS) entry which is preliminary data.</text>
</comment>
<feature type="chain" id="PRO_5041944813" evidence="1">
    <location>
        <begin position="20"/>
        <end position="519"/>
    </location>
</feature>
<keyword evidence="3" id="KW-1185">Reference proteome</keyword>
<keyword evidence="1" id="KW-0732">Signal</keyword>
<name>A0AAE3IQU8_9BACT</name>
<gene>
    <name evidence="2" type="ORF">OD355_09390</name>
</gene>
<evidence type="ECO:0000313" key="2">
    <source>
        <dbReference type="EMBL" id="MCU7694726.1"/>
    </source>
</evidence>
<dbReference type="RefSeq" id="WP_263038211.1">
    <property type="nucleotide sequence ID" value="NZ_JAOTPL010000012.1"/>
</dbReference>
<organism evidence="2 3">
    <name type="scientific">Haoranjiania flava</name>
    <dbReference type="NCBI Taxonomy" id="1856322"/>
    <lineage>
        <taxon>Bacteria</taxon>
        <taxon>Pseudomonadati</taxon>
        <taxon>Bacteroidota</taxon>
        <taxon>Chitinophagia</taxon>
        <taxon>Chitinophagales</taxon>
        <taxon>Chitinophagaceae</taxon>
        <taxon>Haoranjiania</taxon>
    </lineage>
</organism>
<dbReference type="InterPro" id="IPR011044">
    <property type="entry name" value="Quino_amine_DH_bsu"/>
</dbReference>
<dbReference type="Proteomes" id="UP001209317">
    <property type="component" value="Unassembled WGS sequence"/>
</dbReference>
<feature type="signal peptide" evidence="1">
    <location>
        <begin position="1"/>
        <end position="19"/>
    </location>
</feature>
<dbReference type="Gene3D" id="2.130.10.10">
    <property type="entry name" value="YVTN repeat-like/Quinoprotein amine dehydrogenase"/>
    <property type="match status" value="1"/>
</dbReference>
<evidence type="ECO:0000256" key="1">
    <source>
        <dbReference type="SAM" id="SignalP"/>
    </source>
</evidence>
<evidence type="ECO:0000313" key="3">
    <source>
        <dbReference type="Proteomes" id="UP001209317"/>
    </source>
</evidence>
<dbReference type="InterPro" id="IPR015943">
    <property type="entry name" value="WD40/YVTN_repeat-like_dom_sf"/>
</dbReference>
<proteinExistence type="predicted"/>
<accession>A0AAE3IQU8</accession>
<dbReference type="PANTHER" id="PTHR34512:SF30">
    <property type="entry name" value="OUTER MEMBRANE PROTEIN ASSEMBLY FACTOR BAMB"/>
    <property type="match status" value="1"/>
</dbReference>